<name>A0A9Y2ICE0_9PSEU</name>
<feature type="domain" description="N-acetyltransferase" evidence="3">
    <location>
        <begin position="166"/>
        <end position="326"/>
    </location>
</feature>
<dbReference type="Gene3D" id="3.40.630.30">
    <property type="match status" value="1"/>
</dbReference>
<keyword evidence="1 4" id="KW-0808">Transferase</keyword>
<dbReference type="InterPro" id="IPR000182">
    <property type="entry name" value="GNAT_dom"/>
</dbReference>
<feature type="domain" description="N-acetyltransferase" evidence="3">
    <location>
        <begin position="1"/>
        <end position="161"/>
    </location>
</feature>
<evidence type="ECO:0000313" key="5">
    <source>
        <dbReference type="Proteomes" id="UP001236014"/>
    </source>
</evidence>
<dbReference type="GO" id="GO:0016747">
    <property type="term" value="F:acyltransferase activity, transferring groups other than amino-acyl groups"/>
    <property type="evidence" value="ECO:0007669"/>
    <property type="project" value="InterPro"/>
</dbReference>
<dbReference type="KEGG" id="acab:QRX50_38050"/>
<organism evidence="4 5">
    <name type="scientific">Amycolatopsis carbonis</name>
    <dbReference type="NCBI Taxonomy" id="715471"/>
    <lineage>
        <taxon>Bacteria</taxon>
        <taxon>Bacillati</taxon>
        <taxon>Actinomycetota</taxon>
        <taxon>Actinomycetes</taxon>
        <taxon>Pseudonocardiales</taxon>
        <taxon>Pseudonocardiaceae</taxon>
        <taxon>Amycolatopsis</taxon>
    </lineage>
</organism>
<keyword evidence="5" id="KW-1185">Reference proteome</keyword>
<sequence length="330" mass="36200">MEIEPLDPASAGRSVLEGVHEVVSAADRLDKPGAPPVTFETAIGRLENPQPSLGRVLRWVARRDGRVVGLAALYFPEAENSHLAILELTVHPDARRDRVGTAVLRALTPELHERTVLECWNVTKGGAGAAFGTALGFEVVDETVFQALSIGAADRSAWKVSPAAGYRLRTWQDSAPEELVASYAQARRAIADSPFGRSAYRFPRWTADRVRESEADRRRRGIDHRVVAVVQRDSGRVVGFTELQLYPHRHDLGYQGDTAVLAAHRGRGLGFCVKAAMLRRLVAERPEVEEVITSTAAANPYMVNVNLALGYRTTRETVILAQNKLARGRA</sequence>
<reference evidence="4 5" key="1">
    <citation type="submission" date="2023-06" db="EMBL/GenBank/DDBJ databases">
        <authorList>
            <person name="Oyuntsetseg B."/>
            <person name="Kim S.B."/>
        </authorList>
    </citation>
    <scope>NUCLEOTIDE SEQUENCE [LARGE SCALE GENOMIC DNA]</scope>
    <source>
        <strain evidence="4 5">2-15</strain>
    </source>
</reference>
<dbReference type="AlphaFoldDB" id="A0A9Y2ICE0"/>
<evidence type="ECO:0000256" key="1">
    <source>
        <dbReference type="ARBA" id="ARBA00022679"/>
    </source>
</evidence>
<evidence type="ECO:0000313" key="4">
    <source>
        <dbReference type="EMBL" id="WIX77162.1"/>
    </source>
</evidence>
<dbReference type="Proteomes" id="UP001236014">
    <property type="component" value="Chromosome"/>
</dbReference>
<dbReference type="EMBL" id="CP127294">
    <property type="protein sequence ID" value="WIX77162.1"/>
    <property type="molecule type" value="Genomic_DNA"/>
</dbReference>
<dbReference type="PANTHER" id="PTHR43877">
    <property type="entry name" value="AMINOALKYLPHOSPHONATE N-ACETYLTRANSFERASE-RELATED-RELATED"/>
    <property type="match status" value="1"/>
</dbReference>
<proteinExistence type="predicted"/>
<evidence type="ECO:0000259" key="3">
    <source>
        <dbReference type="PROSITE" id="PS51186"/>
    </source>
</evidence>
<gene>
    <name evidence="4" type="ORF">QRX50_38050</name>
</gene>
<accession>A0A9Y2ICE0</accession>
<dbReference type="InterPro" id="IPR016181">
    <property type="entry name" value="Acyl_CoA_acyltransferase"/>
</dbReference>
<dbReference type="Pfam" id="PF00583">
    <property type="entry name" value="Acetyltransf_1"/>
    <property type="match status" value="2"/>
</dbReference>
<protein>
    <submittedName>
        <fullName evidence="4">GNAT family N-acetyltransferase</fullName>
        <ecNumber evidence="4">2.3.1.-</ecNumber>
    </submittedName>
</protein>
<dbReference type="EC" id="2.3.1.-" evidence="4"/>
<dbReference type="RefSeq" id="WP_285967904.1">
    <property type="nucleotide sequence ID" value="NZ_CP127294.1"/>
</dbReference>
<keyword evidence="2 4" id="KW-0012">Acyltransferase</keyword>
<dbReference type="CDD" id="cd04301">
    <property type="entry name" value="NAT_SF"/>
    <property type="match status" value="2"/>
</dbReference>
<evidence type="ECO:0000256" key="2">
    <source>
        <dbReference type="ARBA" id="ARBA00023315"/>
    </source>
</evidence>
<dbReference type="PROSITE" id="PS51186">
    <property type="entry name" value="GNAT"/>
    <property type="match status" value="2"/>
</dbReference>
<dbReference type="SUPFAM" id="SSF55729">
    <property type="entry name" value="Acyl-CoA N-acyltransferases (Nat)"/>
    <property type="match status" value="1"/>
</dbReference>
<dbReference type="InterPro" id="IPR050832">
    <property type="entry name" value="Bact_Acetyltransf"/>
</dbReference>